<name>A0A7V6A5D0_9BACT</name>
<comment type="caution">
    <text evidence="1">The sequence shown here is derived from an EMBL/GenBank/DDBJ whole genome shotgun (WGS) entry which is preliminary data.</text>
</comment>
<protein>
    <submittedName>
        <fullName evidence="1">Uncharacterized protein</fullName>
    </submittedName>
</protein>
<proteinExistence type="predicted"/>
<reference evidence="1" key="1">
    <citation type="journal article" date="2020" name="mSystems">
        <title>Genome- and Community-Level Interaction Insights into Carbon Utilization and Element Cycling Functions of Hydrothermarchaeota in Hydrothermal Sediment.</title>
        <authorList>
            <person name="Zhou Z."/>
            <person name="Liu Y."/>
            <person name="Xu W."/>
            <person name="Pan J."/>
            <person name="Luo Z.H."/>
            <person name="Li M."/>
        </authorList>
    </citation>
    <scope>NUCLEOTIDE SEQUENCE [LARGE SCALE GENOMIC DNA]</scope>
    <source>
        <strain evidence="1">SpSt-767</strain>
    </source>
</reference>
<gene>
    <name evidence="1" type="ORF">ENV52_12615</name>
</gene>
<sequence>MDKIITALTRAMKFQNCHQEEAFVKKILGYPDPIPILKTDDGLMFRQGRVAAEGRDGENQRTQKFTRRRPMVRPLLKIYLHGRLDGRGHVPFQARVRSFGHLHFSGGQ</sequence>
<dbReference type="EMBL" id="DTGR01000199">
    <property type="protein sequence ID" value="HHS30529.1"/>
    <property type="molecule type" value="Genomic_DNA"/>
</dbReference>
<dbReference type="AlphaFoldDB" id="A0A7V6A5D0"/>
<evidence type="ECO:0000313" key="1">
    <source>
        <dbReference type="EMBL" id="HHS30529.1"/>
    </source>
</evidence>
<organism evidence="1">
    <name type="scientific">Desulfobacca acetoxidans</name>
    <dbReference type="NCBI Taxonomy" id="60893"/>
    <lineage>
        <taxon>Bacteria</taxon>
        <taxon>Pseudomonadati</taxon>
        <taxon>Thermodesulfobacteriota</taxon>
        <taxon>Desulfobaccia</taxon>
        <taxon>Desulfobaccales</taxon>
        <taxon>Desulfobaccaceae</taxon>
        <taxon>Desulfobacca</taxon>
    </lineage>
</organism>
<accession>A0A7V6A5D0</accession>